<dbReference type="CDD" id="cd11615">
    <property type="entry name" value="SAF_NeuB_like"/>
    <property type="match status" value="1"/>
</dbReference>
<dbReference type="InterPro" id="IPR013785">
    <property type="entry name" value="Aldolase_TIM"/>
</dbReference>
<organism evidence="2 3">
    <name type="scientific">Candidatus Micropelagius thuwalensis</name>
    <dbReference type="NCBI Taxonomy" id="1397666"/>
    <lineage>
        <taxon>Bacteria</taxon>
        <taxon>Pseudomonadati</taxon>
        <taxon>Pseudomonadota</taxon>
        <taxon>Alphaproteobacteria</taxon>
        <taxon>PS1 clade</taxon>
        <taxon>Candidatus Micropelagius</taxon>
    </lineage>
</organism>
<feature type="domain" description="AFP-like" evidence="1">
    <location>
        <begin position="282"/>
        <end position="340"/>
    </location>
</feature>
<comment type="caution">
    <text evidence="2">The sequence shown here is derived from an EMBL/GenBank/DDBJ whole genome shotgun (WGS) entry which is preliminary data.</text>
</comment>
<dbReference type="SMART" id="SM00858">
    <property type="entry name" value="SAF"/>
    <property type="match status" value="1"/>
</dbReference>
<dbReference type="Gene3D" id="3.90.1210.10">
    <property type="entry name" value="Antifreeze-like/N-acetylneuraminic acid synthase C-terminal domain"/>
    <property type="match status" value="1"/>
</dbReference>
<dbReference type="PANTHER" id="PTHR42966">
    <property type="entry name" value="N-ACETYLNEURAMINATE SYNTHASE"/>
    <property type="match status" value="1"/>
</dbReference>
<dbReference type="InterPro" id="IPR006190">
    <property type="entry name" value="SAF_AFP_Neu5Ac"/>
</dbReference>
<dbReference type="InterPro" id="IPR051690">
    <property type="entry name" value="PseI-like"/>
</dbReference>
<dbReference type="STRING" id="1397666.RS24_00787"/>
<reference evidence="2 3" key="1">
    <citation type="journal article" date="2014" name="FEMS Microbiol. Ecol.">
        <title>Genomic differentiation among two strains of the PS1 clade isolated from geographically separated marine habitats.</title>
        <authorList>
            <person name="Jimenez-Infante F."/>
            <person name="Ngugi D.K."/>
            <person name="Alam I."/>
            <person name="Rashid M."/>
            <person name="Baalawi W."/>
            <person name="Kamau A.A."/>
            <person name="Bajic V.B."/>
            <person name="Stingl U."/>
        </authorList>
    </citation>
    <scope>NUCLEOTIDE SEQUENCE [LARGE SCALE GENOMIC DNA]</scope>
    <source>
        <strain evidence="2 3">RS24</strain>
    </source>
</reference>
<dbReference type="Gene3D" id="3.20.20.70">
    <property type="entry name" value="Aldolase class I"/>
    <property type="match status" value="1"/>
</dbReference>
<keyword evidence="3" id="KW-1185">Reference proteome</keyword>
<dbReference type="PATRIC" id="fig|1397666.3.peg.715"/>
<dbReference type="InterPro" id="IPR013974">
    <property type="entry name" value="SAF"/>
</dbReference>
<gene>
    <name evidence="2" type="ORF">RS24_00787</name>
</gene>
<sequence>MNTENKTSVYFIAEIGGNHEGDFSLAKDLLNQAIECGVDAVKFQAYTGDGIANRLVDPDRVKHFNRFTLSLDDHIELAEICLKRNVDYMASVWNEEMLSQLVPYMRFVKVGSGDLTNYKFFEILSSYQKPIILSTGIADIQEVEAAVSMIEKFYSSCDLGNLNHHILQCTSMYPIEFSDANLNVMGTYKNLFPNYEVGYSDHTVGTTAIQVAIAMGARTIEAHFTDKSIKSDFRDHIVSKTADDFRELIKFSDQVRDLQGSYEKSLLGIEKINGHDKSFRRSIYLNKYLPKGATIKPEDVVILRPLSGIPASQYYELIGKKLARDINALEILQWSDILND</sequence>
<name>U2XPJ6_9PROT</name>
<dbReference type="eggNOG" id="COG2089">
    <property type="taxonomic scope" value="Bacteria"/>
</dbReference>
<protein>
    <submittedName>
        <fullName evidence="2">Domain containing protein</fullName>
    </submittedName>
</protein>
<evidence type="ECO:0000259" key="1">
    <source>
        <dbReference type="PROSITE" id="PS50844"/>
    </source>
</evidence>
<dbReference type="Pfam" id="PF03102">
    <property type="entry name" value="NeuB"/>
    <property type="match status" value="1"/>
</dbReference>
<dbReference type="Proteomes" id="UP000016762">
    <property type="component" value="Unassembled WGS sequence"/>
</dbReference>
<dbReference type="PANTHER" id="PTHR42966:SF1">
    <property type="entry name" value="SIALIC ACID SYNTHASE"/>
    <property type="match status" value="1"/>
</dbReference>
<evidence type="ECO:0000313" key="2">
    <source>
        <dbReference type="EMBL" id="ERL47067.1"/>
    </source>
</evidence>
<dbReference type="GO" id="GO:0016051">
    <property type="term" value="P:carbohydrate biosynthetic process"/>
    <property type="evidence" value="ECO:0007669"/>
    <property type="project" value="InterPro"/>
</dbReference>
<evidence type="ECO:0000313" key="3">
    <source>
        <dbReference type="Proteomes" id="UP000016762"/>
    </source>
</evidence>
<dbReference type="SUPFAM" id="SSF51269">
    <property type="entry name" value="AFP III-like domain"/>
    <property type="match status" value="1"/>
</dbReference>
<dbReference type="RefSeq" id="WP_021776824.1">
    <property type="nucleotide sequence ID" value="NZ_AWXE01000002.1"/>
</dbReference>
<dbReference type="SUPFAM" id="SSF51569">
    <property type="entry name" value="Aldolase"/>
    <property type="match status" value="1"/>
</dbReference>
<proteinExistence type="predicted"/>
<dbReference type="Pfam" id="PF08666">
    <property type="entry name" value="SAF"/>
    <property type="match status" value="1"/>
</dbReference>
<dbReference type="GO" id="GO:0047444">
    <property type="term" value="F:N-acylneuraminate-9-phosphate synthase activity"/>
    <property type="evidence" value="ECO:0007669"/>
    <property type="project" value="TreeGrafter"/>
</dbReference>
<dbReference type="EMBL" id="AWXE01000002">
    <property type="protein sequence ID" value="ERL47067.1"/>
    <property type="molecule type" value="Genomic_DNA"/>
</dbReference>
<dbReference type="InterPro" id="IPR036732">
    <property type="entry name" value="AFP_Neu5c_C_sf"/>
</dbReference>
<dbReference type="AlphaFoldDB" id="U2XPJ6"/>
<dbReference type="PROSITE" id="PS50844">
    <property type="entry name" value="AFP_LIKE"/>
    <property type="match status" value="1"/>
</dbReference>
<accession>U2XPJ6</accession>
<dbReference type="InterPro" id="IPR013132">
    <property type="entry name" value="PseI/NeuA/B-like_N"/>
</dbReference>
<dbReference type="InterPro" id="IPR057736">
    <property type="entry name" value="SAF_PseI/NeuA/NeuB"/>
</dbReference>